<dbReference type="OrthoDB" id="5430224at2759"/>
<protein>
    <recommendedName>
        <fullName evidence="1">Starter acyltransferase (SAT) domain-containing protein</fullName>
    </recommendedName>
</protein>
<evidence type="ECO:0000313" key="2">
    <source>
        <dbReference type="EMBL" id="ORY06003.1"/>
    </source>
</evidence>
<dbReference type="EMBL" id="MCFA01000120">
    <property type="protein sequence ID" value="ORY06003.1"/>
    <property type="molecule type" value="Genomic_DNA"/>
</dbReference>
<dbReference type="Gene3D" id="3.40.366.10">
    <property type="entry name" value="Malonyl-Coenzyme A Acyl Carrier Protein, domain 2"/>
    <property type="match status" value="1"/>
</dbReference>
<organism evidence="2 3">
    <name type="scientific">Clohesyomyces aquaticus</name>
    <dbReference type="NCBI Taxonomy" id="1231657"/>
    <lineage>
        <taxon>Eukaryota</taxon>
        <taxon>Fungi</taxon>
        <taxon>Dikarya</taxon>
        <taxon>Ascomycota</taxon>
        <taxon>Pezizomycotina</taxon>
        <taxon>Dothideomycetes</taxon>
        <taxon>Pleosporomycetidae</taxon>
        <taxon>Pleosporales</taxon>
        <taxon>Lindgomycetaceae</taxon>
        <taxon>Clohesyomyces</taxon>
    </lineage>
</organism>
<dbReference type="InterPro" id="IPR001227">
    <property type="entry name" value="Ac_transferase_dom_sf"/>
</dbReference>
<evidence type="ECO:0000259" key="1">
    <source>
        <dbReference type="Pfam" id="PF16073"/>
    </source>
</evidence>
<gene>
    <name evidence="2" type="ORF">BCR34DRAFT_604322</name>
</gene>
<evidence type="ECO:0000313" key="3">
    <source>
        <dbReference type="Proteomes" id="UP000193144"/>
    </source>
</evidence>
<dbReference type="Pfam" id="PF16073">
    <property type="entry name" value="SAT"/>
    <property type="match status" value="1"/>
</dbReference>
<dbReference type="Proteomes" id="UP000193144">
    <property type="component" value="Unassembled WGS sequence"/>
</dbReference>
<name>A0A1Y1Z6W7_9PLEO</name>
<feature type="non-terminal residue" evidence="2">
    <location>
        <position position="211"/>
    </location>
</feature>
<dbReference type="InterPro" id="IPR032088">
    <property type="entry name" value="SAT"/>
</dbReference>
<proteinExistence type="predicted"/>
<dbReference type="GO" id="GO:0016740">
    <property type="term" value="F:transferase activity"/>
    <property type="evidence" value="ECO:0007669"/>
    <property type="project" value="InterPro"/>
</dbReference>
<reference evidence="2 3" key="1">
    <citation type="submission" date="2016-07" db="EMBL/GenBank/DDBJ databases">
        <title>Pervasive Adenine N6-methylation of Active Genes in Fungi.</title>
        <authorList>
            <consortium name="DOE Joint Genome Institute"/>
            <person name="Mondo S.J."/>
            <person name="Dannebaum R.O."/>
            <person name="Kuo R.C."/>
            <person name="Labutti K."/>
            <person name="Haridas S."/>
            <person name="Kuo A."/>
            <person name="Salamov A."/>
            <person name="Ahrendt S.R."/>
            <person name="Lipzen A."/>
            <person name="Sullivan W."/>
            <person name="Andreopoulos W.B."/>
            <person name="Clum A."/>
            <person name="Lindquist E."/>
            <person name="Daum C."/>
            <person name="Ramamoorthy G.K."/>
            <person name="Gryganskyi A."/>
            <person name="Culley D."/>
            <person name="Magnuson J.K."/>
            <person name="James T.Y."/>
            <person name="O'Malley M.A."/>
            <person name="Stajich J.E."/>
            <person name="Spatafora J.W."/>
            <person name="Visel A."/>
            <person name="Grigoriev I.V."/>
        </authorList>
    </citation>
    <scope>NUCLEOTIDE SEQUENCE [LARGE SCALE GENOMIC DNA]</scope>
    <source>
        <strain evidence="2 3">CBS 115471</strain>
    </source>
</reference>
<keyword evidence="3" id="KW-1185">Reference proteome</keyword>
<dbReference type="STRING" id="1231657.A0A1Y1Z6W7"/>
<accession>A0A1Y1Z6W7</accession>
<comment type="caution">
    <text evidence="2">The sequence shown here is derived from an EMBL/GenBank/DDBJ whole genome shotgun (WGS) entry which is preliminary data.</text>
</comment>
<dbReference type="AlphaFoldDB" id="A0A1Y1Z6W7"/>
<feature type="domain" description="Starter acyltransferase (SAT)" evidence="1">
    <location>
        <begin position="4"/>
        <end position="211"/>
    </location>
</feature>
<sequence>MNILIFGDQTADQYPVLRKASIRRNNALLSTFLEQVSVALRQEVQQLPRTQREQIPDFLRFSDLVEAYYAKGLKIPQLESCMVTVAQLAHYIGYYGENPTELPNPTNGRLLGLCTGLLAASVVASSKTLGEFLPLSIEAIRIAFRTGSCVGNAKEALEQRAGAKESWSTIVAGISENAANSALSKFHEERQIPASAQAYVSAVSVMAITVS</sequence>